<sequence length="76" mass="7665">MPSPILCMTHGMSAVDPICEVTTVLLSVPKCFSGVPLLKMSSRGGNVTVSPLSSGFEEVGGGGIAFGSVGPGKKKK</sequence>
<keyword evidence="2" id="KW-1185">Reference proteome</keyword>
<evidence type="ECO:0000313" key="1">
    <source>
        <dbReference type="EMBL" id="KAG7296739.1"/>
    </source>
</evidence>
<dbReference type="EMBL" id="JAHIBW010000028">
    <property type="protein sequence ID" value="KAG7296739.1"/>
    <property type="molecule type" value="Genomic_DNA"/>
</dbReference>
<accession>A0ABQ7PV09</accession>
<feature type="non-terminal residue" evidence="1">
    <location>
        <position position="76"/>
    </location>
</feature>
<reference evidence="1 2" key="1">
    <citation type="submission" date="2021-06" db="EMBL/GenBank/DDBJ databases">
        <title>A haploid diamondback moth (Plutella xylostella L.) genome assembly resolves 31 chromosomes and identifies a diamide resistance mutation.</title>
        <authorList>
            <person name="Ward C.M."/>
            <person name="Perry K.D."/>
            <person name="Baker G."/>
            <person name="Powis K."/>
            <person name="Heckel D.G."/>
            <person name="Baxter S.W."/>
        </authorList>
    </citation>
    <scope>NUCLEOTIDE SEQUENCE [LARGE SCALE GENOMIC DNA]</scope>
    <source>
        <strain evidence="1 2">LV</strain>
        <tissue evidence="1">Single pupa</tissue>
    </source>
</reference>
<name>A0ABQ7PV09_PLUXY</name>
<comment type="caution">
    <text evidence="1">The sequence shown here is derived from an EMBL/GenBank/DDBJ whole genome shotgun (WGS) entry which is preliminary data.</text>
</comment>
<gene>
    <name evidence="1" type="ORF">JYU34_020657</name>
</gene>
<proteinExistence type="predicted"/>
<evidence type="ECO:0000313" key="2">
    <source>
        <dbReference type="Proteomes" id="UP000823941"/>
    </source>
</evidence>
<organism evidence="1 2">
    <name type="scientific">Plutella xylostella</name>
    <name type="common">Diamondback moth</name>
    <name type="synonym">Plutella maculipennis</name>
    <dbReference type="NCBI Taxonomy" id="51655"/>
    <lineage>
        <taxon>Eukaryota</taxon>
        <taxon>Metazoa</taxon>
        <taxon>Ecdysozoa</taxon>
        <taxon>Arthropoda</taxon>
        <taxon>Hexapoda</taxon>
        <taxon>Insecta</taxon>
        <taxon>Pterygota</taxon>
        <taxon>Neoptera</taxon>
        <taxon>Endopterygota</taxon>
        <taxon>Lepidoptera</taxon>
        <taxon>Glossata</taxon>
        <taxon>Ditrysia</taxon>
        <taxon>Yponomeutoidea</taxon>
        <taxon>Plutellidae</taxon>
        <taxon>Plutella</taxon>
    </lineage>
</organism>
<protein>
    <submittedName>
        <fullName evidence="1">Uncharacterized protein</fullName>
    </submittedName>
</protein>
<dbReference type="Proteomes" id="UP000823941">
    <property type="component" value="Chromosome 28"/>
</dbReference>